<gene>
    <name evidence="2" type="ORF">Bca52824_022698</name>
</gene>
<sequence>MGQDYSYSQPSMSEEFGGDIADSGSSEIEELIRRDQAELNCNNGEVQYPPQPELK</sequence>
<dbReference type="AlphaFoldDB" id="A0A8X7VH12"/>
<protein>
    <submittedName>
        <fullName evidence="2">Uncharacterized protein</fullName>
    </submittedName>
</protein>
<dbReference type="Proteomes" id="UP000886595">
    <property type="component" value="Unassembled WGS sequence"/>
</dbReference>
<evidence type="ECO:0000313" key="3">
    <source>
        <dbReference type="Proteomes" id="UP000886595"/>
    </source>
</evidence>
<comment type="caution">
    <text evidence="2">The sequence shown here is derived from an EMBL/GenBank/DDBJ whole genome shotgun (WGS) entry which is preliminary data.</text>
</comment>
<proteinExistence type="predicted"/>
<reference evidence="2 3" key="1">
    <citation type="submission" date="2020-02" db="EMBL/GenBank/DDBJ databases">
        <authorList>
            <person name="Ma Q."/>
            <person name="Huang Y."/>
            <person name="Song X."/>
            <person name="Pei D."/>
        </authorList>
    </citation>
    <scope>NUCLEOTIDE SEQUENCE [LARGE SCALE GENOMIC DNA]</scope>
    <source>
        <strain evidence="2">Sxm20200214</strain>
        <tissue evidence="2">Leaf</tissue>
    </source>
</reference>
<dbReference type="EMBL" id="JAAMPC010000005">
    <property type="protein sequence ID" value="KAG2311141.1"/>
    <property type="molecule type" value="Genomic_DNA"/>
</dbReference>
<keyword evidence="3" id="KW-1185">Reference proteome</keyword>
<accession>A0A8X7VH12</accession>
<feature type="region of interest" description="Disordered" evidence="1">
    <location>
        <begin position="1"/>
        <end position="23"/>
    </location>
</feature>
<name>A0A8X7VH12_BRACI</name>
<evidence type="ECO:0000256" key="1">
    <source>
        <dbReference type="SAM" id="MobiDB-lite"/>
    </source>
</evidence>
<feature type="compositionally biased region" description="Polar residues" evidence="1">
    <location>
        <begin position="1"/>
        <end position="12"/>
    </location>
</feature>
<organism evidence="2 3">
    <name type="scientific">Brassica carinata</name>
    <name type="common">Ethiopian mustard</name>
    <name type="synonym">Abyssinian cabbage</name>
    <dbReference type="NCBI Taxonomy" id="52824"/>
    <lineage>
        <taxon>Eukaryota</taxon>
        <taxon>Viridiplantae</taxon>
        <taxon>Streptophyta</taxon>
        <taxon>Embryophyta</taxon>
        <taxon>Tracheophyta</taxon>
        <taxon>Spermatophyta</taxon>
        <taxon>Magnoliopsida</taxon>
        <taxon>eudicotyledons</taxon>
        <taxon>Gunneridae</taxon>
        <taxon>Pentapetalae</taxon>
        <taxon>rosids</taxon>
        <taxon>malvids</taxon>
        <taxon>Brassicales</taxon>
        <taxon>Brassicaceae</taxon>
        <taxon>Brassiceae</taxon>
        <taxon>Brassica</taxon>
    </lineage>
</organism>
<evidence type="ECO:0000313" key="2">
    <source>
        <dbReference type="EMBL" id="KAG2311141.1"/>
    </source>
</evidence>